<dbReference type="AlphaFoldDB" id="A0A1W1GW11"/>
<evidence type="ECO:0000313" key="4">
    <source>
        <dbReference type="EMBL" id="SLM23495.1"/>
    </source>
</evidence>
<feature type="region of interest" description="Disordered" evidence="1">
    <location>
        <begin position="399"/>
        <end position="429"/>
    </location>
</feature>
<evidence type="ECO:0000313" key="5">
    <source>
        <dbReference type="Proteomes" id="UP000191133"/>
    </source>
</evidence>
<keyword evidence="4" id="KW-0012">Acyltransferase</keyword>
<dbReference type="GO" id="GO:0016747">
    <property type="term" value="F:acyltransferase activity, transferring groups other than amino-acyl groups"/>
    <property type="evidence" value="ECO:0007669"/>
    <property type="project" value="InterPro"/>
</dbReference>
<feature type="transmembrane region" description="Helical" evidence="2">
    <location>
        <begin position="149"/>
        <end position="171"/>
    </location>
</feature>
<feature type="transmembrane region" description="Helical" evidence="2">
    <location>
        <begin position="87"/>
        <end position="104"/>
    </location>
</feature>
<keyword evidence="2" id="KW-0812">Transmembrane</keyword>
<feature type="transmembrane region" description="Helical" evidence="2">
    <location>
        <begin position="12"/>
        <end position="34"/>
    </location>
</feature>
<feature type="domain" description="Acyltransferase 3" evidence="3">
    <location>
        <begin position="5"/>
        <end position="370"/>
    </location>
</feature>
<dbReference type="Proteomes" id="UP000191133">
    <property type="component" value="Unassembled WGS sequence"/>
</dbReference>
<protein>
    <submittedName>
        <fullName evidence="4">Peptidoglycan/LPS O-acetylase OafA/YrhL, contains acyltransferase and SGNH-hydrolase domains</fullName>
    </submittedName>
</protein>
<feature type="compositionally biased region" description="Low complexity" evidence="1">
    <location>
        <begin position="404"/>
        <end position="413"/>
    </location>
</feature>
<feature type="transmembrane region" description="Helical" evidence="2">
    <location>
        <begin position="54"/>
        <end position="75"/>
    </location>
</feature>
<dbReference type="InterPro" id="IPR002656">
    <property type="entry name" value="Acyl_transf_3_dom"/>
</dbReference>
<dbReference type="GO" id="GO:0016787">
    <property type="term" value="F:hydrolase activity"/>
    <property type="evidence" value="ECO:0007669"/>
    <property type="project" value="UniProtKB-KW"/>
</dbReference>
<keyword evidence="4" id="KW-0378">Hydrolase</keyword>
<evidence type="ECO:0000256" key="2">
    <source>
        <dbReference type="SAM" id="Phobius"/>
    </source>
</evidence>
<accession>A0A1W1GW11</accession>
<dbReference type="PANTHER" id="PTHR36927:SF3">
    <property type="entry name" value="GLUCANS BIOSYNTHESIS PROTEIN C"/>
    <property type="match status" value="1"/>
</dbReference>
<gene>
    <name evidence="4" type="ORF">SAMN04488690_1188</name>
</gene>
<sequence>MTRRHDLDTLRIGAFGLLILYHVAMAYVAGWDFHLKSVHTAEWLQWPMIALNRWRMPLLFAISGIALGLCLPAQGRWRFALRRGGRLLLPLLFGIVAVVSLQAYCEAVDKGDVTPGLGAFLWRYWQFRPWPGASFTGAAYGFTWNHLWYLAYLIPYTLLAIVLASVVRPLHHRLPGLPASDRWVATLGLLLPVLWLAWALLVILPTHPPTHALVDDLYVHAESLPLFLGGFLAARWHRGWDLLVRGRRLTLVLAVVGLTVELGIRALGRMPDLGDLPQWVLALPWAQTERVGRALYTWCSLLALFGWAQVLLARPWRGLGYCREAVFSWYILHQTVLIMLLYWLRPLQLGAWLEPALVIVGTVAGCLLIHELLVRRVRGLRPLFGLRADRNGAVSITQDHSAGRRAWPGATAPRTRRPAPSRHDPSAAS</sequence>
<feature type="transmembrane region" description="Helical" evidence="2">
    <location>
        <begin position="356"/>
        <end position="374"/>
    </location>
</feature>
<keyword evidence="2" id="KW-0472">Membrane</keyword>
<dbReference type="PANTHER" id="PTHR36927">
    <property type="entry name" value="BLR4337 PROTEIN"/>
    <property type="match status" value="1"/>
</dbReference>
<feature type="transmembrane region" description="Helical" evidence="2">
    <location>
        <begin position="183"/>
        <end position="205"/>
    </location>
</feature>
<evidence type="ECO:0000256" key="1">
    <source>
        <dbReference type="SAM" id="MobiDB-lite"/>
    </source>
</evidence>
<feature type="transmembrane region" description="Helical" evidence="2">
    <location>
        <begin position="325"/>
        <end position="344"/>
    </location>
</feature>
<organism evidence="4 5">
    <name type="scientific">Stenotrophomonas indicatrix</name>
    <dbReference type="NCBI Taxonomy" id="2045451"/>
    <lineage>
        <taxon>Bacteria</taxon>
        <taxon>Pseudomonadati</taxon>
        <taxon>Pseudomonadota</taxon>
        <taxon>Gammaproteobacteria</taxon>
        <taxon>Lysobacterales</taxon>
        <taxon>Lysobacteraceae</taxon>
        <taxon>Stenotrophomonas</taxon>
    </lineage>
</organism>
<dbReference type="InterPro" id="IPR050623">
    <property type="entry name" value="Glucan_succinyl_AcylTrfase"/>
</dbReference>
<feature type="transmembrane region" description="Helical" evidence="2">
    <location>
        <begin position="295"/>
        <end position="313"/>
    </location>
</feature>
<dbReference type="RefSeq" id="WP_220387697.1">
    <property type="nucleotide sequence ID" value="NZ_FWEU01000001.1"/>
</dbReference>
<dbReference type="EMBL" id="FWEU01000001">
    <property type="protein sequence ID" value="SLM23495.1"/>
    <property type="molecule type" value="Genomic_DNA"/>
</dbReference>
<proteinExistence type="predicted"/>
<evidence type="ECO:0000259" key="3">
    <source>
        <dbReference type="Pfam" id="PF01757"/>
    </source>
</evidence>
<name>A0A1W1GW11_9GAMM</name>
<feature type="transmembrane region" description="Helical" evidence="2">
    <location>
        <begin position="249"/>
        <end position="268"/>
    </location>
</feature>
<keyword evidence="2" id="KW-1133">Transmembrane helix</keyword>
<keyword evidence="4" id="KW-0808">Transferase</keyword>
<reference evidence="5" key="1">
    <citation type="submission" date="2016-10" db="EMBL/GenBank/DDBJ databases">
        <authorList>
            <person name="Varghese N."/>
        </authorList>
    </citation>
    <scope>NUCLEOTIDE SEQUENCE [LARGE SCALE GENOMIC DNA]</scope>
    <source>
        <strain evidence="5">92MFCol6.1</strain>
    </source>
</reference>
<feature type="transmembrane region" description="Helical" evidence="2">
    <location>
        <begin position="217"/>
        <end position="237"/>
    </location>
</feature>
<dbReference type="Pfam" id="PF01757">
    <property type="entry name" value="Acyl_transf_3"/>
    <property type="match status" value="1"/>
</dbReference>